<gene>
    <name evidence="1" type="ORF">FKW44_011959</name>
</gene>
<sequence>MEWPLMNHVWGFACQTTHVLLVNKAIEPKMCLITEDDFTMKIRVIFESSLRPFDEFPLFE</sequence>
<evidence type="ECO:0000313" key="2">
    <source>
        <dbReference type="Proteomes" id="UP000595437"/>
    </source>
</evidence>
<dbReference type="EMBL" id="CP045896">
    <property type="protein sequence ID" value="QQP50823.1"/>
    <property type="molecule type" value="Genomic_DNA"/>
</dbReference>
<feature type="non-terminal residue" evidence="1">
    <location>
        <position position="60"/>
    </location>
</feature>
<protein>
    <submittedName>
        <fullName evidence="1">LOC100572414</fullName>
    </submittedName>
</protein>
<dbReference type="AlphaFoldDB" id="A0A7T8HIS3"/>
<dbReference type="OrthoDB" id="7438714at2759"/>
<reference evidence="2" key="1">
    <citation type="submission" date="2021-01" db="EMBL/GenBank/DDBJ databases">
        <title>Caligus Genome Assembly.</title>
        <authorList>
            <person name="Gallardo-Escarate C."/>
        </authorList>
    </citation>
    <scope>NUCLEOTIDE SEQUENCE [LARGE SCALE GENOMIC DNA]</scope>
</reference>
<organism evidence="1 2">
    <name type="scientific">Caligus rogercresseyi</name>
    <name type="common">Sea louse</name>
    <dbReference type="NCBI Taxonomy" id="217165"/>
    <lineage>
        <taxon>Eukaryota</taxon>
        <taxon>Metazoa</taxon>
        <taxon>Ecdysozoa</taxon>
        <taxon>Arthropoda</taxon>
        <taxon>Crustacea</taxon>
        <taxon>Multicrustacea</taxon>
        <taxon>Hexanauplia</taxon>
        <taxon>Copepoda</taxon>
        <taxon>Siphonostomatoida</taxon>
        <taxon>Caligidae</taxon>
        <taxon>Caligus</taxon>
    </lineage>
</organism>
<proteinExistence type="predicted"/>
<accession>A0A7T8HIS3</accession>
<dbReference type="Proteomes" id="UP000595437">
    <property type="component" value="Chromosome 7"/>
</dbReference>
<keyword evidence="2" id="KW-1185">Reference proteome</keyword>
<name>A0A7T8HIS3_CALRO</name>
<evidence type="ECO:0000313" key="1">
    <source>
        <dbReference type="EMBL" id="QQP50823.1"/>
    </source>
</evidence>